<accession>A0A517YHH6</accession>
<dbReference type="AlphaFoldDB" id="A0A517YHH6"/>
<organism evidence="1 2">
    <name type="scientific">Anatilimnocola aggregata</name>
    <dbReference type="NCBI Taxonomy" id="2528021"/>
    <lineage>
        <taxon>Bacteria</taxon>
        <taxon>Pseudomonadati</taxon>
        <taxon>Planctomycetota</taxon>
        <taxon>Planctomycetia</taxon>
        <taxon>Pirellulales</taxon>
        <taxon>Pirellulaceae</taxon>
        <taxon>Anatilimnocola</taxon>
    </lineage>
</organism>
<gene>
    <name evidence="1" type="ORF">ETAA8_47870</name>
</gene>
<sequence length="94" mass="10196">MLGAKVIDTIFYTNGWLANHPELAARGEGLLAILDPAEVSDLPAIAERTVKILKPDGTVCSLEVTCAEIHHSVVGLFFAGKSPEDIPRLSRIEW</sequence>
<dbReference type="RefSeq" id="WP_145093844.1">
    <property type="nucleotide sequence ID" value="NZ_CP036274.1"/>
</dbReference>
<keyword evidence="2" id="KW-1185">Reference proteome</keyword>
<dbReference type="EMBL" id="CP036274">
    <property type="protein sequence ID" value="QDU29672.1"/>
    <property type="molecule type" value="Genomic_DNA"/>
</dbReference>
<dbReference type="KEGG" id="aagg:ETAA8_47870"/>
<name>A0A517YHH6_9BACT</name>
<dbReference type="Proteomes" id="UP000315017">
    <property type="component" value="Chromosome"/>
</dbReference>
<evidence type="ECO:0000313" key="2">
    <source>
        <dbReference type="Proteomes" id="UP000315017"/>
    </source>
</evidence>
<protein>
    <submittedName>
        <fullName evidence="1">Uncharacterized protein</fullName>
    </submittedName>
</protein>
<reference evidence="1 2" key="1">
    <citation type="submission" date="2019-02" db="EMBL/GenBank/DDBJ databases">
        <title>Deep-cultivation of Planctomycetes and their phenomic and genomic characterization uncovers novel biology.</title>
        <authorList>
            <person name="Wiegand S."/>
            <person name="Jogler M."/>
            <person name="Boedeker C."/>
            <person name="Pinto D."/>
            <person name="Vollmers J."/>
            <person name="Rivas-Marin E."/>
            <person name="Kohn T."/>
            <person name="Peeters S.H."/>
            <person name="Heuer A."/>
            <person name="Rast P."/>
            <person name="Oberbeckmann S."/>
            <person name="Bunk B."/>
            <person name="Jeske O."/>
            <person name="Meyerdierks A."/>
            <person name="Storesund J.E."/>
            <person name="Kallscheuer N."/>
            <person name="Luecker S."/>
            <person name="Lage O.M."/>
            <person name="Pohl T."/>
            <person name="Merkel B.J."/>
            <person name="Hornburger P."/>
            <person name="Mueller R.-W."/>
            <person name="Bruemmer F."/>
            <person name="Labrenz M."/>
            <person name="Spormann A.M."/>
            <person name="Op den Camp H."/>
            <person name="Overmann J."/>
            <person name="Amann R."/>
            <person name="Jetten M.S.M."/>
            <person name="Mascher T."/>
            <person name="Medema M.H."/>
            <person name="Devos D.P."/>
            <person name="Kaster A.-K."/>
            <person name="Ovreas L."/>
            <person name="Rohde M."/>
            <person name="Galperin M.Y."/>
            <person name="Jogler C."/>
        </authorList>
    </citation>
    <scope>NUCLEOTIDE SEQUENCE [LARGE SCALE GENOMIC DNA]</scope>
    <source>
        <strain evidence="1 2">ETA_A8</strain>
    </source>
</reference>
<proteinExistence type="predicted"/>
<evidence type="ECO:0000313" key="1">
    <source>
        <dbReference type="EMBL" id="QDU29672.1"/>
    </source>
</evidence>